<dbReference type="AlphaFoldDB" id="F0X0V9"/>
<reference evidence="1" key="1">
    <citation type="journal article" date="2011" name="PLoS Biol.">
        <title>Gene gain and loss during evolution of obligate parasitism in the white rust pathogen of Arabidopsis thaliana.</title>
        <authorList>
            <person name="Kemen E."/>
            <person name="Gardiner A."/>
            <person name="Schultz-Larsen T."/>
            <person name="Kemen A.C."/>
            <person name="Balmuth A.L."/>
            <person name="Robert-Seilaniantz A."/>
            <person name="Bailey K."/>
            <person name="Holub E."/>
            <person name="Studholme D.J."/>
            <person name="Maclean D."/>
            <person name="Jones J.D."/>
        </authorList>
    </citation>
    <scope>NUCLEOTIDE SEQUENCE</scope>
</reference>
<dbReference type="EMBL" id="FR824558">
    <property type="protein sequence ID" value="CCA27404.1"/>
    <property type="molecule type" value="Genomic_DNA"/>
</dbReference>
<reference evidence="1" key="2">
    <citation type="submission" date="2011-02" db="EMBL/GenBank/DDBJ databases">
        <authorList>
            <person name="MacLean D."/>
        </authorList>
    </citation>
    <scope>NUCLEOTIDE SEQUENCE</scope>
</reference>
<protein>
    <submittedName>
        <fullName evidence="1">AlNc14C526G12049 protein</fullName>
    </submittedName>
</protein>
<evidence type="ECO:0000313" key="1">
    <source>
        <dbReference type="EMBL" id="CCA27404.1"/>
    </source>
</evidence>
<dbReference type="SUPFAM" id="SSF56219">
    <property type="entry name" value="DNase I-like"/>
    <property type="match status" value="1"/>
</dbReference>
<accession>F0X0V9</accession>
<dbReference type="HOGENOM" id="CLU_2296951_0_0_1"/>
<dbReference type="InterPro" id="IPR036691">
    <property type="entry name" value="Endo/exonu/phosph_ase_sf"/>
</dbReference>
<dbReference type="Gene3D" id="3.60.10.10">
    <property type="entry name" value="Endonuclease/exonuclease/phosphatase"/>
    <property type="match status" value="1"/>
</dbReference>
<organism evidence="1">
    <name type="scientific">Albugo laibachii Nc14</name>
    <dbReference type="NCBI Taxonomy" id="890382"/>
    <lineage>
        <taxon>Eukaryota</taxon>
        <taxon>Sar</taxon>
        <taxon>Stramenopiles</taxon>
        <taxon>Oomycota</taxon>
        <taxon>Peronosporomycetes</taxon>
        <taxon>Albuginales</taxon>
        <taxon>Albuginaceae</taxon>
        <taxon>Albugo</taxon>
    </lineage>
</organism>
<gene>
    <name evidence="1" type="primary">AlNc14C526G12049</name>
    <name evidence="1" type="ORF">ALNC14_135480</name>
</gene>
<proteinExistence type="predicted"/>
<name>F0X0V9_9STRA</name>
<sequence>MDPTLDTSKLQHTAPTFGLLQQWTLHLGLLDAWPSTYPTKKEFTGPKRRNRIDYCFLYTALFTNNLVKIKHNFEDQYHHADHLPIMFQLKHADYPSYTRLP</sequence>